<comment type="caution">
    <text evidence="2">The sequence shown here is derived from an EMBL/GenBank/DDBJ whole genome shotgun (WGS) entry which is preliminary data.</text>
</comment>
<sequence>MPSCSLKDNPFSSTQPSISRSAHQEDVNNILLGSYPFISQSAYEEGVDNILQGSQPNLIYQLAHKQRVDNMPQSSQPNISKSHREIQYFKVAKQHILVS</sequence>
<proteinExistence type="predicted"/>
<reference evidence="2 3" key="1">
    <citation type="journal article" date="2024" name="BMC Genomics">
        <title>Genome assembly of redclaw crayfish (Cherax quadricarinatus) provides insights into its immune adaptation and hypoxia tolerance.</title>
        <authorList>
            <person name="Liu Z."/>
            <person name="Zheng J."/>
            <person name="Li H."/>
            <person name="Fang K."/>
            <person name="Wang S."/>
            <person name="He J."/>
            <person name="Zhou D."/>
            <person name="Weng S."/>
            <person name="Chi M."/>
            <person name="Gu Z."/>
            <person name="He J."/>
            <person name="Li F."/>
            <person name="Wang M."/>
        </authorList>
    </citation>
    <scope>NUCLEOTIDE SEQUENCE [LARGE SCALE GENOMIC DNA]</scope>
    <source>
        <strain evidence="2">ZL_2023a</strain>
    </source>
</reference>
<dbReference type="Proteomes" id="UP001445076">
    <property type="component" value="Unassembled WGS sequence"/>
</dbReference>
<protein>
    <submittedName>
        <fullName evidence="2">Uncharacterized protein</fullName>
    </submittedName>
</protein>
<feature type="region of interest" description="Disordered" evidence="1">
    <location>
        <begin position="1"/>
        <end position="22"/>
    </location>
</feature>
<dbReference type="EMBL" id="JARKIK010000001">
    <property type="protein sequence ID" value="KAK8754216.1"/>
    <property type="molecule type" value="Genomic_DNA"/>
</dbReference>
<feature type="compositionally biased region" description="Polar residues" evidence="1">
    <location>
        <begin position="10"/>
        <end position="21"/>
    </location>
</feature>
<keyword evidence="3" id="KW-1185">Reference proteome</keyword>
<evidence type="ECO:0000313" key="3">
    <source>
        <dbReference type="Proteomes" id="UP001445076"/>
    </source>
</evidence>
<evidence type="ECO:0000313" key="2">
    <source>
        <dbReference type="EMBL" id="KAK8754216.1"/>
    </source>
</evidence>
<gene>
    <name evidence="2" type="ORF">OTU49_014913</name>
</gene>
<accession>A0AAW0YRH6</accession>
<name>A0AAW0YRH6_CHEQU</name>
<dbReference type="AlphaFoldDB" id="A0AAW0YRH6"/>
<organism evidence="2 3">
    <name type="scientific">Cherax quadricarinatus</name>
    <name type="common">Australian red claw crayfish</name>
    <dbReference type="NCBI Taxonomy" id="27406"/>
    <lineage>
        <taxon>Eukaryota</taxon>
        <taxon>Metazoa</taxon>
        <taxon>Ecdysozoa</taxon>
        <taxon>Arthropoda</taxon>
        <taxon>Crustacea</taxon>
        <taxon>Multicrustacea</taxon>
        <taxon>Malacostraca</taxon>
        <taxon>Eumalacostraca</taxon>
        <taxon>Eucarida</taxon>
        <taxon>Decapoda</taxon>
        <taxon>Pleocyemata</taxon>
        <taxon>Astacidea</taxon>
        <taxon>Parastacoidea</taxon>
        <taxon>Parastacidae</taxon>
        <taxon>Cherax</taxon>
    </lineage>
</organism>
<evidence type="ECO:0000256" key="1">
    <source>
        <dbReference type="SAM" id="MobiDB-lite"/>
    </source>
</evidence>